<accession>A0A9D1KTT0</accession>
<sequence length="180" mass="19370">MTREEKSQVIASITQELGGHGVIYLADISTLNAAATDKLRRACFNAGVRLEVVKNTLLAKAMEACDKDFQNLTETLKGNTALMLFNGAANVPGKVIKDFRKSSERPLLKGAWIDNEIYVGDDQLGTLASIKSREELIGEIIGLLQSPIRRLISALENKGEAAEANAEAAAAEEPKAESAE</sequence>
<evidence type="ECO:0000256" key="1">
    <source>
        <dbReference type="ARBA" id="ARBA00002633"/>
    </source>
</evidence>
<name>A0A9D1KTT0_9FLAO</name>
<dbReference type="GO" id="GO:0006412">
    <property type="term" value="P:translation"/>
    <property type="evidence" value="ECO:0007669"/>
    <property type="project" value="UniProtKB-UniRule"/>
</dbReference>
<proteinExistence type="inferred from homology"/>
<comment type="caution">
    <text evidence="7">The sequence shown here is derived from an EMBL/GenBank/DDBJ whole genome shotgun (WGS) entry which is preliminary data.</text>
</comment>
<evidence type="ECO:0000256" key="4">
    <source>
        <dbReference type="ARBA" id="ARBA00023274"/>
    </source>
</evidence>
<keyword evidence="3 6" id="KW-0689">Ribosomal protein</keyword>
<dbReference type="Gene3D" id="3.30.70.1730">
    <property type="match status" value="1"/>
</dbReference>
<dbReference type="InterPro" id="IPR043141">
    <property type="entry name" value="Ribosomal_uL10-like_sf"/>
</dbReference>
<protein>
    <recommendedName>
        <fullName evidence="5 6">Large ribosomal subunit protein uL10</fullName>
    </recommendedName>
</protein>
<dbReference type="Proteomes" id="UP000824161">
    <property type="component" value="Unassembled WGS sequence"/>
</dbReference>
<organism evidence="7 8">
    <name type="scientific">Candidatus Merdimorpha stercoravium</name>
    <dbReference type="NCBI Taxonomy" id="2840863"/>
    <lineage>
        <taxon>Bacteria</taxon>
        <taxon>Pseudomonadati</taxon>
        <taxon>Bacteroidota</taxon>
        <taxon>Flavobacteriia</taxon>
        <taxon>Flavobacteriales</taxon>
        <taxon>Candidatus Merdimorpha</taxon>
    </lineage>
</organism>
<dbReference type="GO" id="GO:1990904">
    <property type="term" value="C:ribonucleoprotein complex"/>
    <property type="evidence" value="ECO:0007669"/>
    <property type="project" value="UniProtKB-KW"/>
</dbReference>
<dbReference type="HAMAP" id="MF_00362">
    <property type="entry name" value="Ribosomal_uL10"/>
    <property type="match status" value="1"/>
</dbReference>
<dbReference type="GO" id="GO:0070180">
    <property type="term" value="F:large ribosomal subunit rRNA binding"/>
    <property type="evidence" value="ECO:0007669"/>
    <property type="project" value="UniProtKB-UniRule"/>
</dbReference>
<dbReference type="NCBIfam" id="NF000955">
    <property type="entry name" value="PRK00099.1-1"/>
    <property type="match status" value="1"/>
</dbReference>
<keyword evidence="6" id="KW-0694">RNA-binding</keyword>
<comment type="function">
    <text evidence="1 6">Forms part of the ribosomal stalk, playing a central role in the interaction of the ribosome with GTP-bound translation factors.</text>
</comment>
<dbReference type="CDD" id="cd05797">
    <property type="entry name" value="Ribosomal_L10"/>
    <property type="match status" value="1"/>
</dbReference>
<dbReference type="Pfam" id="PF00466">
    <property type="entry name" value="Ribosomal_L10"/>
    <property type="match status" value="1"/>
</dbReference>
<keyword evidence="4 6" id="KW-0687">Ribonucleoprotein</keyword>
<dbReference type="PANTHER" id="PTHR11560">
    <property type="entry name" value="39S RIBOSOMAL PROTEIN L10, MITOCHONDRIAL"/>
    <property type="match status" value="1"/>
</dbReference>
<evidence type="ECO:0000256" key="5">
    <source>
        <dbReference type="ARBA" id="ARBA00035202"/>
    </source>
</evidence>
<dbReference type="GO" id="GO:0005840">
    <property type="term" value="C:ribosome"/>
    <property type="evidence" value="ECO:0007669"/>
    <property type="project" value="UniProtKB-KW"/>
</dbReference>
<reference evidence="7" key="2">
    <citation type="journal article" date="2021" name="PeerJ">
        <title>Extensive microbial diversity within the chicken gut microbiome revealed by metagenomics and culture.</title>
        <authorList>
            <person name="Gilroy R."/>
            <person name="Ravi A."/>
            <person name="Getino M."/>
            <person name="Pursley I."/>
            <person name="Horton D.L."/>
            <person name="Alikhan N.F."/>
            <person name="Baker D."/>
            <person name="Gharbi K."/>
            <person name="Hall N."/>
            <person name="Watson M."/>
            <person name="Adriaenssens E.M."/>
            <person name="Foster-Nyarko E."/>
            <person name="Jarju S."/>
            <person name="Secka A."/>
            <person name="Antonio M."/>
            <person name="Oren A."/>
            <person name="Chaudhuri R.R."/>
            <person name="La Ragione R."/>
            <person name="Hildebrand F."/>
            <person name="Pallen M.J."/>
        </authorList>
    </citation>
    <scope>NUCLEOTIDE SEQUENCE</scope>
    <source>
        <strain evidence="7">1383</strain>
    </source>
</reference>
<keyword evidence="6" id="KW-0699">rRNA-binding</keyword>
<gene>
    <name evidence="6" type="primary">rplJ</name>
    <name evidence="7" type="ORF">IAC44_05675</name>
</gene>
<dbReference type="InterPro" id="IPR022973">
    <property type="entry name" value="Ribosomal_uL10_bac"/>
</dbReference>
<evidence type="ECO:0000313" key="7">
    <source>
        <dbReference type="EMBL" id="HIT98312.1"/>
    </source>
</evidence>
<dbReference type="Gene3D" id="6.10.250.290">
    <property type="match status" value="1"/>
</dbReference>
<evidence type="ECO:0000313" key="8">
    <source>
        <dbReference type="Proteomes" id="UP000824161"/>
    </source>
</evidence>
<dbReference type="InterPro" id="IPR047865">
    <property type="entry name" value="Ribosomal_uL10_bac_type"/>
</dbReference>
<dbReference type="AlphaFoldDB" id="A0A9D1KTT0"/>
<reference evidence="7" key="1">
    <citation type="submission" date="2020-10" db="EMBL/GenBank/DDBJ databases">
        <authorList>
            <person name="Gilroy R."/>
        </authorList>
    </citation>
    <scope>NUCLEOTIDE SEQUENCE</scope>
    <source>
        <strain evidence="7">1383</strain>
    </source>
</reference>
<comment type="similarity">
    <text evidence="2 6">Belongs to the universal ribosomal protein uL10 family.</text>
</comment>
<evidence type="ECO:0000256" key="3">
    <source>
        <dbReference type="ARBA" id="ARBA00022980"/>
    </source>
</evidence>
<comment type="subunit">
    <text evidence="6">Part of the ribosomal stalk of the 50S ribosomal subunit. The N-terminus interacts with L11 and the large rRNA to form the base of the stalk. The C-terminus forms an elongated spine to which L12 dimers bind in a sequential fashion forming a multimeric L10(L12)X complex.</text>
</comment>
<evidence type="ECO:0000256" key="6">
    <source>
        <dbReference type="HAMAP-Rule" id="MF_00362"/>
    </source>
</evidence>
<dbReference type="InterPro" id="IPR001790">
    <property type="entry name" value="Ribosomal_uL10"/>
</dbReference>
<evidence type="ECO:0000256" key="2">
    <source>
        <dbReference type="ARBA" id="ARBA00008889"/>
    </source>
</evidence>
<dbReference type="SUPFAM" id="SSF160369">
    <property type="entry name" value="Ribosomal protein L10-like"/>
    <property type="match status" value="1"/>
</dbReference>
<dbReference type="EMBL" id="DVLY01000142">
    <property type="protein sequence ID" value="HIT98312.1"/>
    <property type="molecule type" value="Genomic_DNA"/>
</dbReference>